<gene>
    <name evidence="1" type="ORF">BP422_15465</name>
</gene>
<evidence type="ECO:0000313" key="1">
    <source>
        <dbReference type="EMBL" id="ASJ54840.1"/>
    </source>
</evidence>
<evidence type="ECO:0000313" key="2">
    <source>
        <dbReference type="Proteomes" id="UP000197781"/>
    </source>
</evidence>
<dbReference type="KEGG" id="bfm:BP422_15465"/>
<dbReference type="Proteomes" id="UP000197781">
    <property type="component" value="Chromosome"/>
</dbReference>
<dbReference type="RefSeq" id="WP_088908550.1">
    <property type="nucleotide sequence ID" value="NZ_CP018145.1"/>
</dbReference>
<organism evidence="1 2">
    <name type="scientific">Brevibacillus formosus</name>
    <dbReference type="NCBI Taxonomy" id="54913"/>
    <lineage>
        <taxon>Bacteria</taxon>
        <taxon>Bacillati</taxon>
        <taxon>Bacillota</taxon>
        <taxon>Bacilli</taxon>
        <taxon>Bacillales</taxon>
        <taxon>Paenibacillaceae</taxon>
        <taxon>Brevibacillus</taxon>
    </lineage>
</organism>
<proteinExistence type="predicted"/>
<protein>
    <submittedName>
        <fullName evidence="1">Uncharacterized protein</fullName>
    </submittedName>
</protein>
<sequence length="93" mass="10205">MKVIKLKDGINISRLTDHGFSEDPANCEVGDTYYHLNNYFAEIGDFRVTVSTISGHVDILCLTKESGLHNMFDLSPIANLFSSGLVVVEEVAA</sequence>
<accession>A0A220MJU4</accession>
<name>A0A220MJU4_9BACL</name>
<reference evidence="1 2" key="1">
    <citation type="submission" date="2016-11" db="EMBL/GenBank/DDBJ databases">
        <authorList>
            <person name="Jaros S."/>
            <person name="Januszkiewicz K."/>
            <person name="Wedrychowicz H."/>
        </authorList>
    </citation>
    <scope>NUCLEOTIDE SEQUENCE [LARGE SCALE GENOMIC DNA]</scope>
    <source>
        <strain evidence="1 2">NF2</strain>
    </source>
</reference>
<dbReference type="AlphaFoldDB" id="A0A220MJU4"/>
<dbReference type="EMBL" id="CP018145">
    <property type="protein sequence ID" value="ASJ54840.1"/>
    <property type="molecule type" value="Genomic_DNA"/>
</dbReference>